<proteinExistence type="predicted"/>
<evidence type="ECO:0000256" key="3">
    <source>
        <dbReference type="SAM" id="MobiDB-lite"/>
    </source>
</evidence>
<feature type="region of interest" description="Disordered" evidence="3">
    <location>
        <begin position="1183"/>
        <end position="1206"/>
    </location>
</feature>
<feature type="region of interest" description="Disordered" evidence="3">
    <location>
        <begin position="58"/>
        <end position="95"/>
    </location>
</feature>
<dbReference type="Gene3D" id="1.50.10.100">
    <property type="entry name" value="Chondroitin AC/alginate lyase"/>
    <property type="match status" value="1"/>
</dbReference>
<keyword evidence="4" id="KW-1133">Transmembrane helix</keyword>
<evidence type="ECO:0000313" key="7">
    <source>
        <dbReference type="Proteomes" id="UP000807716"/>
    </source>
</evidence>
<keyword evidence="4" id="KW-0812">Transmembrane</keyword>
<dbReference type="InterPro" id="IPR008929">
    <property type="entry name" value="Chondroitin_lyas"/>
</dbReference>
<keyword evidence="2" id="KW-0456">Lyase</keyword>
<dbReference type="InterPro" id="IPR008397">
    <property type="entry name" value="Alginate_lyase_dom"/>
</dbReference>
<organism evidence="6 7">
    <name type="scientific">Actinomortierella ambigua</name>
    <dbReference type="NCBI Taxonomy" id="1343610"/>
    <lineage>
        <taxon>Eukaryota</taxon>
        <taxon>Fungi</taxon>
        <taxon>Fungi incertae sedis</taxon>
        <taxon>Mucoromycota</taxon>
        <taxon>Mortierellomycotina</taxon>
        <taxon>Mortierellomycetes</taxon>
        <taxon>Mortierellales</taxon>
        <taxon>Mortierellaceae</taxon>
        <taxon>Actinomortierella</taxon>
    </lineage>
</organism>
<keyword evidence="1" id="KW-0732">Signal</keyword>
<dbReference type="SUPFAM" id="SSF48230">
    <property type="entry name" value="Chondroitin AC/alginate lyase"/>
    <property type="match status" value="1"/>
</dbReference>
<feature type="region of interest" description="Disordered" evidence="3">
    <location>
        <begin position="1055"/>
        <end position="1116"/>
    </location>
</feature>
<dbReference type="EMBL" id="JAAAJB010000519">
    <property type="protein sequence ID" value="KAG0254397.1"/>
    <property type="molecule type" value="Genomic_DNA"/>
</dbReference>
<feature type="compositionally biased region" description="Basic and acidic residues" evidence="3">
    <location>
        <begin position="218"/>
        <end position="230"/>
    </location>
</feature>
<evidence type="ECO:0000256" key="1">
    <source>
        <dbReference type="ARBA" id="ARBA00022729"/>
    </source>
</evidence>
<feature type="compositionally biased region" description="Pro residues" evidence="3">
    <location>
        <begin position="1"/>
        <end position="10"/>
    </location>
</feature>
<sequence>MVMPQDPPPYSRRSNNTYNPHHLSASSSNFFSGNHATTRSGGTFASVAASAAAFVTGGGGGGRRPGDHNGGRFTPSRHYRSLSNSSNQSDLPSAMVDKHPIYYPGTNGRSFRRRFLSRKAMTYCAILAVIALCSCLYLQPSVFSWRSHPSSSSPSHSSSSSSSVDHHHHAKSNHDREGDGYHNKYDYDYPLDRDRQLAQERDRAYERERQRELAIEREKEQFQKQQQERQRWKKQQTTKPGDVHDEDRNGGLSHMDPEDSIDSDGMIDHGSNNHHPNVGGDDGSHQPQDQQSNPNFEESSHRVKSGQTPLDPESIVLYRILGNDLPPRHRPGQTLSNVRFILEHEPEFGKTTKVWVLNRIVDPLAEHAIIQLLEHHRQEYIRIPFRESEYLKQDYRLEDFPQPDFFSSEDYAAFSKVAKLRVLDYTYHDKNNYAMNNNGGRNIAIQHGKTQMDARWVFAFDGNSFLTNNAMAEIKEAIREHGERVRYFVVPMARLIDNTQLLKGMDDRPNSKEEPQIIFRNDAPETYNPDMRYGRRSKLELLWRLGALERSKLSKPSVSWELSEREPLANKDDFKVVGWVFRLFSGKRSQEENTRQSAAIRAYNRLLAIQDLIDGVDERIARRGFGSQKLLIYKDSVLQANRQQYWIGQPGAARMVVELQSKGCEILGRRAGLLKKTSAEDLIIYPADNQGQPMVPPILAKVDGANAITLQSMYDEVTTLTMAHYFTGNETFARAAANIVRSTLLQEHDQRILSSSNHHAMTAADENTEYLLDQGYSFPALNRLPRLIPKTNGAWNARPMLTIPKDLLTADTLPAFLDGIRMLHRVHMLTQNEFIQLKLVFSAWLEHMVNSPEGVQYAKQGDHRSTFMDLHVAALAAITDDVRLFLRVVNRARMRIGRQFMVVQDGKIKMPYEQAFAQRQSMAGLLQPGGAAADVTGQELAGMYIDEETDEIDLSLDHSRTQSSSFTRGLDSLMKDSMMSSSASQQQQQQQQRAKKSGQNSNNQHFAHKNNNNGGIFGDRNKDAFDDGEVDMDGEVRVSVEDRNELDDDHIEYGSQLDTASGSSGHGDGSDSSTSDDPSKGSSGSSSDQAEGGNSNNNINNNGNNQAFASSTPQMVNDGAEPVLSVPELTEKYSALNLQYWTLLTRMIHNANMASAPDVWRHRTKRGYHLGDVVRNYVRQDHYRSSGGSVSSSSSSSSSSSTSSSSAGLHRATLQALLYTARKGHDHIPARLFYVNNVDAHEHSVEEGSPLAKVQEHLNDEMLNWDDLGLDSDVFEKLEMPKESLGGSLPGTGVPPFWMLGVIEQ</sequence>
<feature type="region of interest" description="Disordered" evidence="3">
    <location>
        <begin position="218"/>
        <end position="309"/>
    </location>
</feature>
<feature type="transmembrane region" description="Helical" evidence="4">
    <location>
        <begin position="120"/>
        <end position="139"/>
    </location>
</feature>
<feature type="region of interest" description="Disordered" evidence="3">
    <location>
        <begin position="977"/>
        <end position="1029"/>
    </location>
</feature>
<keyword evidence="4" id="KW-0472">Membrane</keyword>
<gene>
    <name evidence="6" type="ORF">DFQ27_006858</name>
</gene>
<keyword evidence="7" id="KW-1185">Reference proteome</keyword>
<reference evidence="6" key="1">
    <citation type="journal article" date="2020" name="Fungal Divers.">
        <title>Resolving the Mortierellaceae phylogeny through synthesis of multi-gene phylogenetics and phylogenomics.</title>
        <authorList>
            <person name="Vandepol N."/>
            <person name="Liber J."/>
            <person name="Desiro A."/>
            <person name="Na H."/>
            <person name="Kennedy M."/>
            <person name="Barry K."/>
            <person name="Grigoriev I.V."/>
            <person name="Miller A.N."/>
            <person name="O'Donnell K."/>
            <person name="Stajich J.E."/>
            <person name="Bonito G."/>
        </authorList>
    </citation>
    <scope>NUCLEOTIDE SEQUENCE</scope>
    <source>
        <strain evidence="6">BC1065</strain>
    </source>
</reference>
<feature type="compositionally biased region" description="Basic and acidic residues" evidence="3">
    <location>
        <begin position="172"/>
        <end position="192"/>
    </location>
</feature>
<feature type="compositionally biased region" description="Polar residues" evidence="3">
    <location>
        <begin position="1106"/>
        <end position="1115"/>
    </location>
</feature>
<dbReference type="GO" id="GO:0042597">
    <property type="term" value="C:periplasmic space"/>
    <property type="evidence" value="ECO:0007669"/>
    <property type="project" value="InterPro"/>
</dbReference>
<feature type="region of interest" description="Disordered" evidence="3">
    <location>
        <begin position="1"/>
        <end position="21"/>
    </location>
</feature>
<evidence type="ECO:0000256" key="4">
    <source>
        <dbReference type="SAM" id="Phobius"/>
    </source>
</evidence>
<feature type="compositionally biased region" description="Polar residues" evidence="3">
    <location>
        <begin position="81"/>
        <end position="91"/>
    </location>
</feature>
<feature type="compositionally biased region" description="Low complexity" evidence="3">
    <location>
        <begin position="977"/>
        <end position="992"/>
    </location>
</feature>
<feature type="compositionally biased region" description="Low complexity" evidence="3">
    <location>
        <begin position="147"/>
        <end position="163"/>
    </location>
</feature>
<feature type="domain" description="Alginate lyase" evidence="5">
    <location>
        <begin position="703"/>
        <end position="906"/>
    </location>
</feature>
<evidence type="ECO:0000256" key="2">
    <source>
        <dbReference type="ARBA" id="ARBA00023239"/>
    </source>
</evidence>
<feature type="compositionally biased region" description="Low complexity" evidence="3">
    <location>
        <begin position="1070"/>
        <end position="1105"/>
    </location>
</feature>
<feature type="compositionally biased region" description="Polar residues" evidence="3">
    <location>
        <begin position="12"/>
        <end position="21"/>
    </location>
</feature>
<dbReference type="OrthoDB" id="63533at2759"/>
<protein>
    <recommendedName>
        <fullName evidence="5">Alginate lyase domain-containing protein</fullName>
    </recommendedName>
</protein>
<accession>A0A9P6PXU7</accession>
<dbReference type="Pfam" id="PF05426">
    <property type="entry name" value="Alginate_lyase"/>
    <property type="match status" value="1"/>
</dbReference>
<dbReference type="GO" id="GO:0016829">
    <property type="term" value="F:lyase activity"/>
    <property type="evidence" value="ECO:0007669"/>
    <property type="project" value="UniProtKB-KW"/>
</dbReference>
<feature type="compositionally biased region" description="Low complexity" evidence="3">
    <location>
        <begin position="1000"/>
        <end position="1013"/>
    </location>
</feature>
<evidence type="ECO:0000259" key="5">
    <source>
        <dbReference type="Pfam" id="PF05426"/>
    </source>
</evidence>
<feature type="compositionally biased region" description="Polar residues" evidence="3">
    <location>
        <begin position="285"/>
        <end position="297"/>
    </location>
</feature>
<feature type="compositionally biased region" description="Low complexity" evidence="3">
    <location>
        <begin position="1185"/>
        <end position="1206"/>
    </location>
</feature>
<dbReference type="Proteomes" id="UP000807716">
    <property type="component" value="Unassembled WGS sequence"/>
</dbReference>
<feature type="region of interest" description="Disordered" evidence="3">
    <location>
        <begin position="147"/>
        <end position="192"/>
    </location>
</feature>
<name>A0A9P6PXU7_9FUNG</name>
<evidence type="ECO:0000313" key="6">
    <source>
        <dbReference type="EMBL" id="KAG0254397.1"/>
    </source>
</evidence>
<comment type="caution">
    <text evidence="6">The sequence shown here is derived from an EMBL/GenBank/DDBJ whole genome shotgun (WGS) entry which is preliminary data.</text>
</comment>